<dbReference type="EMBL" id="JAYKXN010000008">
    <property type="protein sequence ID" value="KAK7263061.1"/>
    <property type="molecule type" value="Genomic_DNA"/>
</dbReference>
<dbReference type="Gene3D" id="3.40.50.1820">
    <property type="entry name" value="alpha/beta hydrolase"/>
    <property type="match status" value="1"/>
</dbReference>
<gene>
    <name evidence="9" type="ORF">RJT34_30645</name>
</gene>
<dbReference type="InterPro" id="IPR001375">
    <property type="entry name" value="Peptidase_S9_cat"/>
</dbReference>
<sequence>MRHLFPLCRIPRRHYKAAARAPSPATPPKAPKKAKKFSFHGITWEDPYNWMSEINDKVAMRHMDVYMEQEEKYTEAIMFDSERLLNKLHLEMASRMPFDLSTPPLRWGPWLYYRRVEEGKPYPVLCRRLASLNDDFVSHKYPPAGFDFTTGKTVEQKLLDYNQEADRFGGYSYEELSEVSPNHQFLAYTMYDKDSDCFKLSVRNLNSGSLCSKPQADRVSNLAWVKDGQALLYVVTNQKMRPYRIYYSLIGSTDEDIVLLEESDENVHVNIRHTKDFQFVTVNTFSTTSSKVFLINAADPLSGLKLVWECAALAHCIIEHHQGYLYLFTDAPRGGQSVDHHYLLCSPVDAPSSPRKWEEIFIDDLIVEDVDFSDKYLALIVREGRKFQLCSVGLPLPFGKGTVKLRKLDLHYLSLPKHVCQISPGPNYDFFSSVMRFIISSPVMPDAVVDYDLATGKWNIIQQQNMLHDRTRILYGKNSASISMDSSIPKHSSCVNANLEDDHLWNDLSEFYACEQYEVPSFDEVLIPLTVVSARINKPVDKNPGILHGHGAYGELLDKRWHSELKSLLDRGWVVAYADVRGGGGFGKRWHHDGRRTKKHTSINDYISCAKFLIENDIVHENKLAGWGYSAGGLLVASAINRSPELFRAAVLKVPFLDATNTLLHPILPLTAVDYEEFGYPGDLDDFLAIREYSPYDNIQKDVLYPSVLVNSSFNTRFGVWEAAKWVARVRDLSIYDPKRPILLNLTADLVEENRYLQSKESALEAAFLIKMMES</sequence>
<dbReference type="GO" id="GO:0006508">
    <property type="term" value="P:proteolysis"/>
    <property type="evidence" value="ECO:0007669"/>
    <property type="project" value="UniProtKB-KW"/>
</dbReference>
<dbReference type="Pfam" id="PF00326">
    <property type="entry name" value="Peptidase_S9"/>
    <property type="match status" value="1"/>
</dbReference>
<dbReference type="InterPro" id="IPR029058">
    <property type="entry name" value="AB_hydrolase_fold"/>
</dbReference>
<comment type="function">
    <text evidence="5">Serine peptidase whose precise substrate specificity remains unclear. Does not cleave peptides after a arginine or lysine residue. Regulates trans-Golgi network morphology and sorting by regulating the membrane binding of the AP-1 complex. May play a role in the regulation of synaptic vesicle exocytosis.</text>
</comment>
<evidence type="ECO:0000256" key="1">
    <source>
        <dbReference type="ARBA" id="ARBA00005228"/>
    </source>
</evidence>
<organism evidence="9 10">
    <name type="scientific">Clitoria ternatea</name>
    <name type="common">Butterfly pea</name>
    <dbReference type="NCBI Taxonomy" id="43366"/>
    <lineage>
        <taxon>Eukaryota</taxon>
        <taxon>Viridiplantae</taxon>
        <taxon>Streptophyta</taxon>
        <taxon>Embryophyta</taxon>
        <taxon>Tracheophyta</taxon>
        <taxon>Spermatophyta</taxon>
        <taxon>Magnoliopsida</taxon>
        <taxon>eudicotyledons</taxon>
        <taxon>Gunneridae</taxon>
        <taxon>Pentapetalae</taxon>
        <taxon>rosids</taxon>
        <taxon>fabids</taxon>
        <taxon>Fabales</taxon>
        <taxon>Fabaceae</taxon>
        <taxon>Papilionoideae</taxon>
        <taxon>50 kb inversion clade</taxon>
        <taxon>NPAAA clade</taxon>
        <taxon>indigoferoid/millettioid clade</taxon>
        <taxon>Phaseoleae</taxon>
        <taxon>Clitoria</taxon>
    </lineage>
</organism>
<dbReference type="Pfam" id="PF02897">
    <property type="entry name" value="Peptidase_S9_N"/>
    <property type="match status" value="1"/>
</dbReference>
<evidence type="ECO:0000313" key="10">
    <source>
        <dbReference type="Proteomes" id="UP001359559"/>
    </source>
</evidence>
<keyword evidence="4 6" id="KW-0720">Serine protease</keyword>
<dbReference type="EC" id="3.4.21.-" evidence="6"/>
<comment type="caution">
    <text evidence="9">The sequence shown here is derived from an EMBL/GenBank/DDBJ whole genome shotgun (WGS) entry which is preliminary data.</text>
</comment>
<dbReference type="AlphaFoldDB" id="A0AAN9ETH3"/>
<comment type="similarity">
    <text evidence="1 6">Belongs to the peptidase S9A family.</text>
</comment>
<evidence type="ECO:0000256" key="2">
    <source>
        <dbReference type="ARBA" id="ARBA00022670"/>
    </source>
</evidence>
<evidence type="ECO:0000259" key="7">
    <source>
        <dbReference type="Pfam" id="PF00326"/>
    </source>
</evidence>
<keyword evidence="2 6" id="KW-0645">Protease</keyword>
<protein>
    <recommendedName>
        <fullName evidence="6">Prolyl endopeptidase</fullName>
        <ecNumber evidence="6">3.4.21.-</ecNumber>
    </recommendedName>
</protein>
<evidence type="ECO:0000256" key="5">
    <source>
        <dbReference type="ARBA" id="ARBA00045448"/>
    </source>
</evidence>
<dbReference type="InterPro" id="IPR002470">
    <property type="entry name" value="Peptidase_S9A"/>
</dbReference>
<evidence type="ECO:0000256" key="4">
    <source>
        <dbReference type="ARBA" id="ARBA00022825"/>
    </source>
</evidence>
<feature type="domain" description="Peptidase S9A N-terminal" evidence="8">
    <location>
        <begin position="28"/>
        <end position="463"/>
    </location>
</feature>
<dbReference type="GO" id="GO:0004252">
    <property type="term" value="F:serine-type endopeptidase activity"/>
    <property type="evidence" value="ECO:0007669"/>
    <property type="project" value="UniProtKB-UniRule"/>
</dbReference>
<proteinExistence type="inferred from homology"/>
<dbReference type="SUPFAM" id="SSF50993">
    <property type="entry name" value="Peptidase/esterase 'gauge' domain"/>
    <property type="match status" value="1"/>
</dbReference>
<dbReference type="InterPro" id="IPR023302">
    <property type="entry name" value="Pept_S9A_N"/>
</dbReference>
<dbReference type="SUPFAM" id="SSF53474">
    <property type="entry name" value="alpha/beta-Hydrolases"/>
    <property type="match status" value="1"/>
</dbReference>
<reference evidence="9 10" key="1">
    <citation type="submission" date="2024-01" db="EMBL/GenBank/DDBJ databases">
        <title>The genomes of 5 underutilized Papilionoideae crops provide insights into root nodulation and disease resistance.</title>
        <authorList>
            <person name="Yuan L."/>
        </authorList>
    </citation>
    <scope>NUCLEOTIDE SEQUENCE [LARGE SCALE GENOMIC DNA]</scope>
    <source>
        <strain evidence="9">LY-2023</strain>
        <tissue evidence="9">Leaf</tissue>
    </source>
</reference>
<feature type="domain" description="Peptidase S9 prolyl oligopeptidase catalytic" evidence="7">
    <location>
        <begin position="564"/>
        <end position="731"/>
    </location>
</feature>
<evidence type="ECO:0000256" key="3">
    <source>
        <dbReference type="ARBA" id="ARBA00022801"/>
    </source>
</evidence>
<dbReference type="PRINTS" id="PR00862">
    <property type="entry name" value="PROLIGOPTASE"/>
</dbReference>
<keyword evidence="3 6" id="KW-0378">Hydrolase</keyword>
<dbReference type="PANTHER" id="PTHR11757:SF19">
    <property type="entry name" value="PROLYL ENDOPEPTIDASE-LIKE"/>
    <property type="match status" value="1"/>
</dbReference>
<name>A0AAN9ETH3_CLITE</name>
<evidence type="ECO:0000256" key="6">
    <source>
        <dbReference type="RuleBase" id="RU368024"/>
    </source>
</evidence>
<evidence type="ECO:0000259" key="8">
    <source>
        <dbReference type="Pfam" id="PF02897"/>
    </source>
</evidence>
<evidence type="ECO:0000313" key="9">
    <source>
        <dbReference type="EMBL" id="KAK7263061.1"/>
    </source>
</evidence>
<dbReference type="InterPro" id="IPR051543">
    <property type="entry name" value="Serine_Peptidase_S9A"/>
</dbReference>
<dbReference type="PANTHER" id="PTHR11757">
    <property type="entry name" value="PROTEASE FAMILY S9A OLIGOPEPTIDASE"/>
    <property type="match status" value="1"/>
</dbReference>
<dbReference type="Proteomes" id="UP001359559">
    <property type="component" value="Unassembled WGS sequence"/>
</dbReference>
<accession>A0AAN9ETH3</accession>
<dbReference type="Gene3D" id="2.130.10.120">
    <property type="entry name" value="Prolyl oligopeptidase, N-terminal domain"/>
    <property type="match status" value="1"/>
</dbReference>
<keyword evidence="10" id="KW-1185">Reference proteome</keyword>